<reference evidence="2 3" key="1">
    <citation type="journal article" date="2020" name="ISME J.">
        <title>Comparative genomics reveals insights into cyanobacterial evolution and habitat adaptation.</title>
        <authorList>
            <person name="Chen M.Y."/>
            <person name="Teng W.K."/>
            <person name="Zhao L."/>
            <person name="Hu C.X."/>
            <person name="Zhou Y.K."/>
            <person name="Han B.P."/>
            <person name="Song L.R."/>
            <person name="Shu W.S."/>
        </authorList>
    </citation>
    <scope>NUCLEOTIDE SEQUENCE [LARGE SCALE GENOMIC DNA]</scope>
    <source>
        <strain evidence="2 3">FACHB-3921</strain>
    </source>
</reference>
<evidence type="ECO:0000313" key="2">
    <source>
        <dbReference type="EMBL" id="MBD2254628.1"/>
    </source>
</evidence>
<dbReference type="Proteomes" id="UP000621307">
    <property type="component" value="Unassembled WGS sequence"/>
</dbReference>
<accession>A0ABR8BL47</accession>
<comment type="caution">
    <text evidence="2">The sequence shown here is derived from an EMBL/GenBank/DDBJ whole genome shotgun (WGS) entry which is preliminary data.</text>
</comment>
<feature type="coiled-coil region" evidence="1">
    <location>
        <begin position="60"/>
        <end position="87"/>
    </location>
</feature>
<name>A0ABR8BL47_9NOSO</name>
<dbReference type="RefSeq" id="WP_190570909.1">
    <property type="nucleotide sequence ID" value="NZ_JACJQL010000059.1"/>
</dbReference>
<keyword evidence="3" id="KW-1185">Reference proteome</keyword>
<evidence type="ECO:0000313" key="3">
    <source>
        <dbReference type="Proteomes" id="UP000621307"/>
    </source>
</evidence>
<organism evidence="2 3">
    <name type="scientific">Nostoc parmelioides FACHB-3921</name>
    <dbReference type="NCBI Taxonomy" id="2692909"/>
    <lineage>
        <taxon>Bacteria</taxon>
        <taxon>Bacillati</taxon>
        <taxon>Cyanobacteriota</taxon>
        <taxon>Cyanophyceae</taxon>
        <taxon>Nostocales</taxon>
        <taxon>Nostocaceae</taxon>
        <taxon>Nostoc</taxon>
    </lineage>
</organism>
<protein>
    <recommendedName>
        <fullName evidence="4">CopG family transcriptional regulator</fullName>
    </recommendedName>
</protein>
<keyword evidence="1" id="KW-0175">Coiled coil</keyword>
<evidence type="ECO:0008006" key="4">
    <source>
        <dbReference type="Google" id="ProtNLM"/>
    </source>
</evidence>
<dbReference type="EMBL" id="JACJQL010000059">
    <property type="protein sequence ID" value="MBD2254628.1"/>
    <property type="molecule type" value="Genomic_DNA"/>
</dbReference>
<dbReference type="InterPro" id="IPR010985">
    <property type="entry name" value="Ribbon_hlx_hlx"/>
</dbReference>
<dbReference type="SUPFAM" id="SSF47598">
    <property type="entry name" value="Ribbon-helix-helix"/>
    <property type="match status" value="1"/>
</dbReference>
<evidence type="ECO:0000256" key="1">
    <source>
        <dbReference type="SAM" id="Coils"/>
    </source>
</evidence>
<proteinExistence type="predicted"/>
<sequence>MADERKSPARKRGAQLNVRLDGSLYQEYKEFLEQEGTSMTEDIENYIRSRLGKGGSETNVVDIRQVIERQQQEIAEIKAELGKLKAG</sequence>
<gene>
    <name evidence="2" type="ORF">H6G14_25650</name>
</gene>